<comment type="caution">
    <text evidence="6">The sequence shown here is derived from an EMBL/GenBank/DDBJ whole genome shotgun (WGS) entry which is preliminary data.</text>
</comment>
<keyword evidence="7" id="KW-1185">Reference proteome</keyword>
<feature type="domain" description="Erythromycin biosynthesis protein CIII-like N-terminal" evidence="5">
    <location>
        <begin position="22"/>
        <end position="231"/>
    </location>
</feature>
<proteinExistence type="inferred from homology"/>
<evidence type="ECO:0000259" key="5">
    <source>
        <dbReference type="Pfam" id="PF21036"/>
    </source>
</evidence>
<protein>
    <submittedName>
        <fullName evidence="6">DUF1205 domain-containing protein</fullName>
    </submittedName>
</protein>
<evidence type="ECO:0000256" key="3">
    <source>
        <dbReference type="ARBA" id="ARBA00022679"/>
    </source>
</evidence>
<evidence type="ECO:0000313" key="6">
    <source>
        <dbReference type="EMBL" id="GAA2353762.1"/>
    </source>
</evidence>
<evidence type="ECO:0000256" key="1">
    <source>
        <dbReference type="ARBA" id="ARBA00006962"/>
    </source>
</evidence>
<dbReference type="CDD" id="cd03784">
    <property type="entry name" value="GT1_Gtf-like"/>
    <property type="match status" value="1"/>
</dbReference>
<organism evidence="6 7">
    <name type="scientific">Streptomyces cuspidosporus</name>
    <dbReference type="NCBI Taxonomy" id="66882"/>
    <lineage>
        <taxon>Bacteria</taxon>
        <taxon>Bacillati</taxon>
        <taxon>Actinomycetota</taxon>
        <taxon>Actinomycetes</taxon>
        <taxon>Kitasatosporales</taxon>
        <taxon>Streptomycetaceae</taxon>
        <taxon>Streptomyces</taxon>
    </lineage>
</organism>
<sequence length="396" mass="41894">MRVMMMSTPVSSHFSPLVPLAWALRGAGHEVLVAGQPDVMGPARAAGLSAVSIGDWFHVDDLLLGGLPEGKRLIESLGRPASEQVAGAARMWMVHTKYLLPDYLDFARAYRPQLIVSDLLEYTAPILGAVLGVPVAHHRWGVDPYTRPARPAARLALQGVCERLGLDGLPDPTVLLDPCPPALQLPTAEPGTPIRYVPAGVGGPMPDWLREEGDGGAGAGSGRRRVAVSMGLRTLVLNGVPHLRRVLRAFEGLPDLEAVATVEPEYREELGPVPDNVRIIDPTPLHLLLGSCAAVIHHGGAGTALTSSAFGLPQLVLPQLACMFATGDRLAAAGAGITLDDAARQDDPEVLREALTTLLSGPGYAKAAGELREDMERMPAPSRVVADLERLAAQPV</sequence>
<accession>A0ABN3GK31</accession>
<evidence type="ECO:0000313" key="7">
    <source>
        <dbReference type="Proteomes" id="UP001500253"/>
    </source>
</evidence>
<dbReference type="Pfam" id="PF21036">
    <property type="entry name" value="EryCIII-like_N"/>
    <property type="match status" value="1"/>
</dbReference>
<evidence type="ECO:0000256" key="2">
    <source>
        <dbReference type="ARBA" id="ARBA00022676"/>
    </source>
</evidence>
<dbReference type="EMBL" id="BAAASD010000022">
    <property type="protein sequence ID" value="GAA2353762.1"/>
    <property type="molecule type" value="Genomic_DNA"/>
</dbReference>
<dbReference type="InterPro" id="IPR048284">
    <property type="entry name" value="EryCIII-like_N"/>
</dbReference>
<dbReference type="InterPro" id="IPR010610">
    <property type="entry name" value="EryCIII-like_C"/>
</dbReference>
<dbReference type="Gene3D" id="3.40.50.2000">
    <property type="entry name" value="Glycogen Phosphorylase B"/>
    <property type="match status" value="2"/>
</dbReference>
<dbReference type="PANTHER" id="PTHR48050">
    <property type="entry name" value="STEROL 3-BETA-GLUCOSYLTRANSFERASE"/>
    <property type="match status" value="1"/>
</dbReference>
<keyword evidence="3" id="KW-0808">Transferase</keyword>
<dbReference type="Pfam" id="PF06722">
    <property type="entry name" value="EryCIII-like_C"/>
    <property type="match status" value="1"/>
</dbReference>
<dbReference type="Proteomes" id="UP001500253">
    <property type="component" value="Unassembled WGS sequence"/>
</dbReference>
<comment type="similarity">
    <text evidence="1">Belongs to the glycosyltransferase 28 family.</text>
</comment>
<gene>
    <name evidence="6" type="ORF">GCM10010246_48400</name>
</gene>
<name>A0ABN3GK31_9ACTN</name>
<dbReference type="InterPro" id="IPR050426">
    <property type="entry name" value="Glycosyltransferase_28"/>
</dbReference>
<dbReference type="PANTHER" id="PTHR48050:SF13">
    <property type="entry name" value="STEROL 3-BETA-GLUCOSYLTRANSFERASE UGT80A2"/>
    <property type="match status" value="1"/>
</dbReference>
<evidence type="ECO:0000259" key="4">
    <source>
        <dbReference type="Pfam" id="PF06722"/>
    </source>
</evidence>
<keyword evidence="2" id="KW-0328">Glycosyltransferase</keyword>
<dbReference type="SUPFAM" id="SSF53756">
    <property type="entry name" value="UDP-Glycosyltransferase/glycogen phosphorylase"/>
    <property type="match status" value="1"/>
</dbReference>
<dbReference type="InterPro" id="IPR002213">
    <property type="entry name" value="UDP_glucos_trans"/>
</dbReference>
<reference evidence="6 7" key="1">
    <citation type="journal article" date="2019" name="Int. J. Syst. Evol. Microbiol.">
        <title>The Global Catalogue of Microorganisms (GCM) 10K type strain sequencing project: providing services to taxonomists for standard genome sequencing and annotation.</title>
        <authorList>
            <consortium name="The Broad Institute Genomics Platform"/>
            <consortium name="The Broad Institute Genome Sequencing Center for Infectious Disease"/>
            <person name="Wu L."/>
            <person name="Ma J."/>
        </authorList>
    </citation>
    <scope>NUCLEOTIDE SEQUENCE [LARGE SCALE GENOMIC DNA]</scope>
    <source>
        <strain evidence="6 7">JCM 4316</strain>
    </source>
</reference>
<feature type="domain" description="Erythromycin biosynthesis protein CIII-like C-terminal" evidence="4">
    <location>
        <begin position="255"/>
        <end position="391"/>
    </location>
</feature>
<dbReference type="RefSeq" id="WP_346176497.1">
    <property type="nucleotide sequence ID" value="NZ_BAAASD010000022.1"/>
</dbReference>